<name>A0A1W6L1Q3_CEPCN</name>
<dbReference type="InterPro" id="IPR017972">
    <property type="entry name" value="Cyt_P450_CS"/>
</dbReference>
<accession>A0A1W6L1Q3</accession>
<evidence type="ECO:0000256" key="5">
    <source>
        <dbReference type="ARBA" id="ARBA00023002"/>
    </source>
</evidence>
<dbReference type="GO" id="GO:0016712">
    <property type="term" value="F:oxidoreductase activity, acting on paired donors, with incorporation or reduction of molecular oxygen, reduced flavin or flavoprotein as one donor, and incorporation of one atom of oxygen"/>
    <property type="evidence" value="ECO:0007669"/>
    <property type="project" value="TreeGrafter"/>
</dbReference>
<dbReference type="GO" id="GO:0006805">
    <property type="term" value="P:xenobiotic metabolic process"/>
    <property type="evidence" value="ECO:0007669"/>
    <property type="project" value="TreeGrafter"/>
</dbReference>
<evidence type="ECO:0000256" key="1">
    <source>
        <dbReference type="ARBA" id="ARBA00001971"/>
    </source>
</evidence>
<comment type="similarity">
    <text evidence="2 9">Belongs to the cytochrome P450 family.</text>
</comment>
<keyword evidence="10" id="KW-0732">Signal</keyword>
<keyword evidence="6 8" id="KW-0408">Iron</keyword>
<feature type="binding site" description="axial binding residue" evidence="8">
    <location>
        <position position="542"/>
    </location>
    <ligand>
        <name>heme</name>
        <dbReference type="ChEBI" id="CHEBI:30413"/>
    </ligand>
    <ligandPart>
        <name>Fe</name>
        <dbReference type="ChEBI" id="CHEBI:18248"/>
    </ligandPart>
</feature>
<dbReference type="GO" id="GO:0006082">
    <property type="term" value="P:organic acid metabolic process"/>
    <property type="evidence" value="ECO:0007669"/>
    <property type="project" value="TreeGrafter"/>
</dbReference>
<organism evidence="11">
    <name type="scientific">Cephus cinctus</name>
    <name type="common">Wheat stem sawfly</name>
    <dbReference type="NCBI Taxonomy" id="211228"/>
    <lineage>
        <taxon>Eukaryota</taxon>
        <taxon>Metazoa</taxon>
        <taxon>Ecdysozoa</taxon>
        <taxon>Arthropoda</taxon>
        <taxon>Hexapoda</taxon>
        <taxon>Insecta</taxon>
        <taxon>Pterygota</taxon>
        <taxon>Neoptera</taxon>
        <taxon>Endopterygota</taxon>
        <taxon>Hymenoptera</taxon>
        <taxon>Cephoidea</taxon>
        <taxon>Cephidae</taxon>
        <taxon>Cephus</taxon>
    </lineage>
</organism>
<evidence type="ECO:0000256" key="2">
    <source>
        <dbReference type="ARBA" id="ARBA00010617"/>
    </source>
</evidence>
<dbReference type="GO" id="GO:0020037">
    <property type="term" value="F:heme binding"/>
    <property type="evidence" value="ECO:0007669"/>
    <property type="project" value="InterPro"/>
</dbReference>
<feature type="chain" id="PRO_5012913204" evidence="10">
    <location>
        <begin position="22"/>
        <end position="597"/>
    </location>
</feature>
<evidence type="ECO:0000313" key="11">
    <source>
        <dbReference type="EMBL" id="ARN17926.1"/>
    </source>
</evidence>
<dbReference type="PRINTS" id="PR00463">
    <property type="entry name" value="EP450I"/>
</dbReference>
<dbReference type="GO" id="GO:0008395">
    <property type="term" value="F:steroid hydroxylase activity"/>
    <property type="evidence" value="ECO:0007669"/>
    <property type="project" value="TreeGrafter"/>
</dbReference>
<dbReference type="Pfam" id="PF00067">
    <property type="entry name" value="p450"/>
    <property type="match status" value="2"/>
</dbReference>
<evidence type="ECO:0000256" key="6">
    <source>
        <dbReference type="ARBA" id="ARBA00023004"/>
    </source>
</evidence>
<proteinExistence type="evidence at transcript level"/>
<protein>
    <submittedName>
        <fullName evidence="11">Cytochrome P450-3</fullName>
    </submittedName>
</protein>
<keyword evidence="7 9" id="KW-0503">Monooxygenase</keyword>
<keyword evidence="4 8" id="KW-0479">Metal-binding</keyword>
<evidence type="ECO:0000256" key="10">
    <source>
        <dbReference type="SAM" id="SignalP"/>
    </source>
</evidence>
<sequence length="597" mass="68527">MFLPAILFLIILMLFFYLGSRKPKGLPPGPRWWPILGSTLEVIRLRKQTGYLYKTLSVLSKKYGPVFAVKIGIDTIVFLNDYNSIRSMLTNEDCDGRPTGHFYKMRTQGKSQGKICVLVTDGRLWVEQRRFVLRHLREFGFGRTTMASLIEEEAQHLVNHFKRLLLSANNPVSESRQQIKSCSNNNGQIYQLISDTNINNTMMTHEKDNIESDTKKRKNEGMTIEDAYVKADDYDEVRKISQSSGMIISMHDAFGIPVLNTLWRMMTGKRYNPDDAELKYLQKIATQLLKDVDMVGSTFSYFPILRYLAPEMSGYKSFVATHERIWRFLKKELENHKTNINPEKPKDLMDAYINILQTESYSKTFSGMLISKINIPIKDAITSIIFISEQQLLAICLDLFMAGSETTSKALSFGFLYIVLNPDVQRKAQEEIDLIIGHKQFPRLSDRVRMPYNDAIVLESVRMFMGRTMGIPHRALRDTYITGYRIPKVNENTMIVPNFNGVLMNNFWKDPEVFRPERFINSDGKISIPDQYLPFSFGKHRCMGEGLAKSNIFVITTTLLQTFRFSVVPGDKKPSTEIVDGVTAGPKPFRVLVTPRI</sequence>
<dbReference type="InterPro" id="IPR001128">
    <property type="entry name" value="Cyt_P450"/>
</dbReference>
<dbReference type="PANTHER" id="PTHR24300:SF376">
    <property type="entry name" value="CYTOCHROME P450 15A1"/>
    <property type="match status" value="1"/>
</dbReference>
<dbReference type="PROSITE" id="PS00086">
    <property type="entry name" value="CYTOCHROME_P450"/>
    <property type="match status" value="1"/>
</dbReference>
<dbReference type="PRINTS" id="PR00385">
    <property type="entry name" value="P450"/>
</dbReference>
<evidence type="ECO:0000256" key="9">
    <source>
        <dbReference type="RuleBase" id="RU000461"/>
    </source>
</evidence>
<evidence type="ECO:0000256" key="7">
    <source>
        <dbReference type="ARBA" id="ARBA00023033"/>
    </source>
</evidence>
<dbReference type="Gene3D" id="1.10.630.10">
    <property type="entry name" value="Cytochrome P450"/>
    <property type="match status" value="1"/>
</dbReference>
<dbReference type="EMBL" id="KX609519">
    <property type="protein sequence ID" value="ARN17926.1"/>
    <property type="molecule type" value="mRNA"/>
</dbReference>
<evidence type="ECO:0000256" key="8">
    <source>
        <dbReference type="PIRSR" id="PIRSR602401-1"/>
    </source>
</evidence>
<dbReference type="PANTHER" id="PTHR24300">
    <property type="entry name" value="CYTOCHROME P450 508A4-RELATED"/>
    <property type="match status" value="1"/>
</dbReference>
<comment type="cofactor">
    <cofactor evidence="1 8">
        <name>heme</name>
        <dbReference type="ChEBI" id="CHEBI:30413"/>
    </cofactor>
</comment>
<dbReference type="GO" id="GO:0005737">
    <property type="term" value="C:cytoplasm"/>
    <property type="evidence" value="ECO:0007669"/>
    <property type="project" value="TreeGrafter"/>
</dbReference>
<gene>
    <name evidence="11" type="primary">P450-3</name>
</gene>
<dbReference type="AlphaFoldDB" id="A0A1W6L1Q3"/>
<dbReference type="InterPro" id="IPR002401">
    <property type="entry name" value="Cyt_P450_E_grp-I"/>
</dbReference>
<dbReference type="GO" id="GO:0005506">
    <property type="term" value="F:iron ion binding"/>
    <property type="evidence" value="ECO:0007669"/>
    <property type="project" value="InterPro"/>
</dbReference>
<keyword evidence="5 9" id="KW-0560">Oxidoreductase</keyword>
<keyword evidence="3 8" id="KW-0349">Heme</keyword>
<dbReference type="SUPFAM" id="SSF48264">
    <property type="entry name" value="Cytochrome P450"/>
    <property type="match status" value="2"/>
</dbReference>
<reference evidence="11" key="1">
    <citation type="submission" date="2016-07" db="EMBL/GenBank/DDBJ databases">
        <title>Olfactory-related genes from the wheat stem sawfly, an agronomic pest and primitive hymenopteran.</title>
        <authorList>
            <person name="Gress J.C."/>
            <person name="Carey C.C."/>
            <person name="Dykgreve T.A."/>
            <person name="Walden K.O."/>
            <person name="Robertson H.M."/>
            <person name="Mazurie A."/>
            <person name="Wanner K.W."/>
        </authorList>
    </citation>
    <scope>NUCLEOTIDE SEQUENCE</scope>
</reference>
<dbReference type="InterPro" id="IPR036396">
    <property type="entry name" value="Cyt_P450_sf"/>
</dbReference>
<evidence type="ECO:0000256" key="4">
    <source>
        <dbReference type="ARBA" id="ARBA00022723"/>
    </source>
</evidence>
<dbReference type="InterPro" id="IPR050182">
    <property type="entry name" value="Cytochrome_P450_fam2"/>
</dbReference>
<feature type="signal peptide" evidence="10">
    <location>
        <begin position="1"/>
        <end position="21"/>
    </location>
</feature>
<evidence type="ECO:0000256" key="3">
    <source>
        <dbReference type="ARBA" id="ARBA00022617"/>
    </source>
</evidence>